<dbReference type="Proteomes" id="UP000305906">
    <property type="component" value="Unassembled WGS sequence"/>
</dbReference>
<accession>A0A5R9FJ37</accession>
<sequence length="304" mass="33656">MDEMTAVRELRAEAPVPQRGRLAHGRELLLREAARGRRSRRLRADWRLAAVGAAAAITVAAVLGTQVVGDDRRDAQPGAQPTYFLELGSAKDLLNEAADVIAAGPSVTARDGQWIYVKSVEVNVTDDEQPGPQTSEDWMKYANPSMEGGRAGDDHSPREEYEFLKSLPDDPEKIREKARKFFYATDESETRTEHEYRALTAVVSRAYAYDAEDLAKVYRAMATIPGLRAAQVQDAAGRDAIALYLPDKNRVMDREEILLDPGTYLYRGHRLVARSDGDEWKKGDVVISGARLAMAVVGEKGERP</sequence>
<gene>
    <name evidence="2" type="ORF">FE633_40755</name>
</gene>
<evidence type="ECO:0008006" key="4">
    <source>
        <dbReference type="Google" id="ProtNLM"/>
    </source>
</evidence>
<keyword evidence="1" id="KW-0812">Transmembrane</keyword>
<reference evidence="2 3" key="1">
    <citation type="submission" date="2019-05" db="EMBL/GenBank/DDBJ databases">
        <title>Streptomyces sp. NEAU-C151, a novel actinomycete isolated from soil.</title>
        <authorList>
            <person name="Han L."/>
            <person name="Jiang H."/>
        </authorList>
    </citation>
    <scope>NUCLEOTIDE SEQUENCE [LARGE SCALE GENOMIC DNA]</scope>
    <source>
        <strain evidence="2 3">NEAU-C151</strain>
    </source>
</reference>
<protein>
    <recommendedName>
        <fullName evidence="4">CU044_5270 family protein</fullName>
    </recommendedName>
</protein>
<organism evidence="2 3">
    <name type="scientific">Streptomyces montanus</name>
    <dbReference type="NCBI Taxonomy" id="2580423"/>
    <lineage>
        <taxon>Bacteria</taxon>
        <taxon>Bacillati</taxon>
        <taxon>Actinomycetota</taxon>
        <taxon>Actinomycetes</taxon>
        <taxon>Kitasatosporales</taxon>
        <taxon>Streptomycetaceae</taxon>
        <taxon>Streptomyces</taxon>
    </lineage>
</organism>
<keyword evidence="1" id="KW-0472">Membrane</keyword>
<evidence type="ECO:0000313" key="2">
    <source>
        <dbReference type="EMBL" id="TLS40584.1"/>
    </source>
</evidence>
<feature type="transmembrane region" description="Helical" evidence="1">
    <location>
        <begin position="46"/>
        <end position="68"/>
    </location>
</feature>
<evidence type="ECO:0000313" key="3">
    <source>
        <dbReference type="Proteomes" id="UP000305906"/>
    </source>
</evidence>
<dbReference type="AlphaFoldDB" id="A0A5R9FJ37"/>
<proteinExistence type="predicted"/>
<dbReference type="RefSeq" id="WP_138050211.1">
    <property type="nucleotide sequence ID" value="NZ_VBZC01000074.1"/>
</dbReference>
<evidence type="ECO:0000256" key="1">
    <source>
        <dbReference type="SAM" id="Phobius"/>
    </source>
</evidence>
<dbReference type="NCBIfam" id="NF038083">
    <property type="entry name" value="CU044_5270_fam"/>
    <property type="match status" value="1"/>
</dbReference>
<keyword evidence="3" id="KW-1185">Reference proteome</keyword>
<name>A0A5R9FJ37_9ACTN</name>
<comment type="caution">
    <text evidence="2">The sequence shown here is derived from an EMBL/GenBank/DDBJ whole genome shotgun (WGS) entry which is preliminary data.</text>
</comment>
<keyword evidence="1" id="KW-1133">Transmembrane helix</keyword>
<dbReference type="EMBL" id="VBZC01000074">
    <property type="protein sequence ID" value="TLS40584.1"/>
    <property type="molecule type" value="Genomic_DNA"/>
</dbReference>
<dbReference type="InterPro" id="IPR047789">
    <property type="entry name" value="CU044_5270-like"/>
</dbReference>